<dbReference type="Proteomes" id="UP001056778">
    <property type="component" value="Chromosome 3"/>
</dbReference>
<keyword evidence="2" id="KW-1185">Reference proteome</keyword>
<sequence>MPSSATATGNTVTVVGAANQQQNNAATKIRQQSIAQIKQEELLSAQTSYYIKPEEMKLTQKEKFQKFLWDPQTKRFFGRSGSSWAKIGLFYLIFYGMLAALVAICMWVFFQTLDSRIPKWQLDGSLIGTNPGLGFRPMPIENPDSTLIWLQGKNISSHERWANLVNDFLDDYYTPGKSQKGTTSVRKCSYSNPPLRGEVCSVEVKNWDVCSKANKYMYHKNSPCIFLKLNKIYGWTPQYYLDPSEFPENMPTQLKEHIMSIKDEDLKRTVWITCEGEGKTDAQNIGPIKYYPDIQGFPGYYYPYENSEGYLSPLIAVHFERPKCKLGSFYLIFYTVLVALFAICMWVFFQTLDPRIPKCQMEKSVIGTSPGLGFRPMPDDVESTLIWLESENKTFGHSVNEKWSSRLDKFLDTYYAPGKEKKGSATGRTCNYNDNIRIGEVCTVDVTLWKECSKDNKYMYHKSTPCVFLKLNKIYGWTPHYIRHRNEFPPDMPKQLQHHIETTNEAEKNTVWVSCEGETPTDVEYLGPVKYYPSIQGFPGYYFPYVNSEGYLSPLVAVHFVQPKQGIVINVECKAWAKNIVRSRTHRLGSVHFELMIGGHSQINVK</sequence>
<organism evidence="1 2">
    <name type="scientific">Holotrichia oblita</name>
    <name type="common">Chafer beetle</name>
    <dbReference type="NCBI Taxonomy" id="644536"/>
    <lineage>
        <taxon>Eukaryota</taxon>
        <taxon>Metazoa</taxon>
        <taxon>Ecdysozoa</taxon>
        <taxon>Arthropoda</taxon>
        <taxon>Hexapoda</taxon>
        <taxon>Insecta</taxon>
        <taxon>Pterygota</taxon>
        <taxon>Neoptera</taxon>
        <taxon>Endopterygota</taxon>
        <taxon>Coleoptera</taxon>
        <taxon>Polyphaga</taxon>
        <taxon>Scarabaeiformia</taxon>
        <taxon>Scarabaeidae</taxon>
        <taxon>Melolonthinae</taxon>
        <taxon>Holotrichia</taxon>
    </lineage>
</organism>
<gene>
    <name evidence="1" type="ORF">MML48_3g00015845</name>
</gene>
<protein>
    <submittedName>
        <fullName evidence="1">Sodium/potassium-dependent atpase beta subunit</fullName>
    </submittedName>
</protein>
<comment type="caution">
    <text evidence="1">The sequence shown here is derived from an EMBL/GenBank/DDBJ whole genome shotgun (WGS) entry which is preliminary data.</text>
</comment>
<accession>A0ACB9TFL8</accession>
<name>A0ACB9TFL8_HOLOL</name>
<evidence type="ECO:0000313" key="2">
    <source>
        <dbReference type="Proteomes" id="UP001056778"/>
    </source>
</evidence>
<dbReference type="EMBL" id="CM043017">
    <property type="protein sequence ID" value="KAI4465668.1"/>
    <property type="molecule type" value="Genomic_DNA"/>
</dbReference>
<evidence type="ECO:0000313" key="1">
    <source>
        <dbReference type="EMBL" id="KAI4465668.1"/>
    </source>
</evidence>
<proteinExistence type="predicted"/>
<reference evidence="1" key="1">
    <citation type="submission" date="2022-04" db="EMBL/GenBank/DDBJ databases">
        <title>Chromosome-scale genome assembly of Holotrichia oblita Faldermann.</title>
        <authorList>
            <person name="Rongchong L."/>
        </authorList>
    </citation>
    <scope>NUCLEOTIDE SEQUENCE</scope>
    <source>
        <strain evidence="1">81SQS9</strain>
    </source>
</reference>